<feature type="domain" description="Secretion system C-terminal sorting" evidence="3">
    <location>
        <begin position="218"/>
        <end position="270"/>
    </location>
</feature>
<name>A0A1I4XSR3_CHROL</name>
<keyword evidence="5" id="KW-1185">Reference proteome</keyword>
<feature type="signal peptide" evidence="2">
    <location>
        <begin position="1"/>
        <end position="19"/>
    </location>
</feature>
<dbReference type="RefSeq" id="WP_090024331.1">
    <property type="nucleotide sequence ID" value="NZ_FOVD01000002.1"/>
</dbReference>
<gene>
    <name evidence="4" type="ORF">SAMN05421594_2047</name>
</gene>
<evidence type="ECO:0000313" key="5">
    <source>
        <dbReference type="Proteomes" id="UP000198769"/>
    </source>
</evidence>
<dbReference type="NCBIfam" id="TIGR04183">
    <property type="entry name" value="Por_Secre_tail"/>
    <property type="match status" value="1"/>
</dbReference>
<proteinExistence type="predicted"/>
<protein>
    <submittedName>
        <fullName evidence="4">Por secretion system C-terminal sorting domain-containing protein</fullName>
    </submittedName>
</protein>
<evidence type="ECO:0000256" key="1">
    <source>
        <dbReference type="ARBA" id="ARBA00022729"/>
    </source>
</evidence>
<dbReference type="EMBL" id="FOVD01000002">
    <property type="protein sequence ID" value="SFN28453.1"/>
    <property type="molecule type" value="Genomic_DNA"/>
</dbReference>
<dbReference type="OrthoDB" id="1273458at2"/>
<organism evidence="4 5">
    <name type="scientific">Chryseobacterium oleae</name>
    <dbReference type="NCBI Taxonomy" id="491207"/>
    <lineage>
        <taxon>Bacteria</taxon>
        <taxon>Pseudomonadati</taxon>
        <taxon>Bacteroidota</taxon>
        <taxon>Flavobacteriia</taxon>
        <taxon>Flavobacteriales</taxon>
        <taxon>Weeksellaceae</taxon>
        <taxon>Chryseobacterium group</taxon>
        <taxon>Chryseobacterium</taxon>
    </lineage>
</organism>
<dbReference type="AlphaFoldDB" id="A0A1I4XSR3"/>
<keyword evidence="1 2" id="KW-0732">Signal</keyword>
<dbReference type="Pfam" id="PF18962">
    <property type="entry name" value="Por_Secre_tail"/>
    <property type="match status" value="1"/>
</dbReference>
<reference evidence="5" key="1">
    <citation type="submission" date="2016-10" db="EMBL/GenBank/DDBJ databases">
        <authorList>
            <person name="Varghese N."/>
            <person name="Submissions S."/>
        </authorList>
    </citation>
    <scope>NUCLEOTIDE SEQUENCE [LARGE SCALE GENOMIC DNA]</scope>
    <source>
        <strain evidence="5">DSM 25575</strain>
    </source>
</reference>
<sequence length="272" mass="28818">MKLKLLLGTLMFTAFTANAQVATLNENFNNFTTGTITFPQGGWAAVVAPITGAFPPAPPRMIVAALESDNTQRFVQSYAGNNATASSYLISPQIEAPTGNKVLTFTTTLVSPSPGPGTIQIGVSTSPSDMTTFVPVGNLINVTTIGVTQNITVNIPASTGSYIVFKFTPSATHVAIQVDDVVYKASSSLGVNDTAKVNENFKFAVNSSNTALEFITRTEPKNIEVYSASGQKVAEGKLKAQKFDISGLHTGVYYMLVETAEGSVVKSKFIKK</sequence>
<evidence type="ECO:0000313" key="4">
    <source>
        <dbReference type="EMBL" id="SFN28453.1"/>
    </source>
</evidence>
<dbReference type="Proteomes" id="UP000198769">
    <property type="component" value="Unassembled WGS sequence"/>
</dbReference>
<feature type="chain" id="PRO_5011533010" evidence="2">
    <location>
        <begin position="20"/>
        <end position="272"/>
    </location>
</feature>
<evidence type="ECO:0000259" key="3">
    <source>
        <dbReference type="Pfam" id="PF18962"/>
    </source>
</evidence>
<dbReference type="InterPro" id="IPR026444">
    <property type="entry name" value="Secre_tail"/>
</dbReference>
<dbReference type="NCBIfam" id="NF038128">
    <property type="entry name" value="choice_anch_J"/>
    <property type="match status" value="1"/>
</dbReference>
<evidence type="ECO:0000256" key="2">
    <source>
        <dbReference type="SAM" id="SignalP"/>
    </source>
</evidence>
<accession>A0A1I4XSR3</accession>
<dbReference type="Gene3D" id="2.60.120.200">
    <property type="match status" value="1"/>
</dbReference>